<dbReference type="GO" id="GO:0000381">
    <property type="term" value="P:regulation of alternative mRNA splicing, via spliceosome"/>
    <property type="evidence" value="ECO:0007669"/>
    <property type="project" value="TreeGrafter"/>
</dbReference>
<accession>A0A183P682</accession>
<keyword evidence="2" id="KW-0812">Transmembrane</keyword>
<proteinExistence type="predicted"/>
<feature type="region of interest" description="Disordered" evidence="1">
    <location>
        <begin position="241"/>
        <end position="263"/>
    </location>
</feature>
<dbReference type="AlphaFoldDB" id="A0A183P682"/>
<dbReference type="InterPro" id="IPR029058">
    <property type="entry name" value="AB_hydrolase_fold"/>
</dbReference>
<evidence type="ECO:0000256" key="2">
    <source>
        <dbReference type="SAM" id="Phobius"/>
    </source>
</evidence>
<evidence type="ECO:0000313" key="4">
    <source>
        <dbReference type="Proteomes" id="UP000269396"/>
    </source>
</evidence>
<evidence type="ECO:0000256" key="1">
    <source>
        <dbReference type="SAM" id="MobiDB-lite"/>
    </source>
</evidence>
<gene>
    <name evidence="3" type="ORF">SMTD_LOCUS9868</name>
</gene>
<dbReference type="InterPro" id="IPR002483">
    <property type="entry name" value="PWI_dom"/>
</dbReference>
<keyword evidence="2" id="KW-1133">Transmembrane helix</keyword>
<dbReference type="PROSITE" id="PS51025">
    <property type="entry name" value="PWI"/>
    <property type="match status" value="1"/>
</dbReference>
<dbReference type="STRING" id="31246.A0A183P682"/>
<dbReference type="Proteomes" id="UP000269396">
    <property type="component" value="Unassembled WGS sequence"/>
</dbReference>
<dbReference type="SMART" id="SM00311">
    <property type="entry name" value="PWI"/>
    <property type="match status" value="1"/>
</dbReference>
<dbReference type="Gene3D" id="1.20.1390.10">
    <property type="entry name" value="PWI domain"/>
    <property type="match status" value="1"/>
</dbReference>
<dbReference type="PANTHER" id="PTHR18806">
    <property type="entry name" value="RBM25 PROTEIN"/>
    <property type="match status" value="1"/>
</dbReference>
<sequence>MIEPTGTYVPGNTARLGHHDRQARPPRQGSSVGRRLKQWEIRERKKANEYEHERDHERKRQRELQIEAQRLKEFFEDYDDSVEDPKYYRGSALHQRLKDREIEEAADERDRQKEIEQLETARRKLIEEGDPNAESIIFQMEQKMQEHLRRCLLVNGDMSIESSDNQCPEPVSENLPSAEDESKNLECVVKSLETNNLSPACNGVTSEFEPAAPEETSVSLLKDGSNTFLFSMSAALKANSISNPSNGGDSNQNDSNNLPPVSALSTEEKKAIIKRIIEGIPTHKRELFAYPIDWDMVDADFVNSRIKPWVDKKIVSYIGEAEATLSSFICDQLLHHNPPERILADIAMTSGTPVSESNSCLNEGLTMRRGLVGRLFLLLRPIRSQFSYWIINPKPFCPLTNCNKSFRVPGLFILIVFGIPISLSLDYLILPLSLLISVLLLLLALWFCFQYLEQTIVYACDEPPSSKFLYMNPSFFGFSTWELVKLCPNGNTGPTIIGFLLLQPDLCRRKSCPVVLLLHGNAGNSTTRLPMCQVLENRFQCNIFIIDYRGYGQSTGKPSEEGLYADCTCALNYLYMRSDLNNEKIFVLGRSLGGALGIYLAVNPISSDKICGVIIENTFTSITDAASYILNIPCKLPSWLFSNQYTSLARLQSCSKSRKKSSAFPPLLLISGELDNIIPPKMMWKLAEAYENIVTKQHIRNECSSSVMYDDSTKLNSLSQNPVTFINSGRDGLVSFPDGHHNDTWLCNKWSDVILRFVEQSSVHIRNTVNEIDLNVSV</sequence>
<feature type="region of interest" description="Disordered" evidence="1">
    <location>
        <begin position="1"/>
        <end position="38"/>
    </location>
</feature>
<dbReference type="PANTHER" id="PTHR18806:SF4">
    <property type="entry name" value="RNA-BINDING PROTEIN 25"/>
    <property type="match status" value="1"/>
</dbReference>
<reference evidence="3 4" key="1">
    <citation type="submission" date="2018-11" db="EMBL/GenBank/DDBJ databases">
        <authorList>
            <consortium name="Pathogen Informatics"/>
        </authorList>
    </citation>
    <scope>NUCLEOTIDE SEQUENCE [LARGE SCALE GENOMIC DNA]</scope>
    <source>
        <strain>Denwood</strain>
        <strain evidence="4">Zambia</strain>
    </source>
</reference>
<dbReference type="Pfam" id="PF00561">
    <property type="entry name" value="Abhydrolase_1"/>
    <property type="match status" value="1"/>
</dbReference>
<dbReference type="InterPro" id="IPR052768">
    <property type="entry name" value="RBM25"/>
</dbReference>
<dbReference type="SUPFAM" id="SSF53474">
    <property type="entry name" value="alpha/beta-Hydrolases"/>
    <property type="match status" value="1"/>
</dbReference>
<feature type="transmembrane region" description="Helical" evidence="2">
    <location>
        <begin position="432"/>
        <end position="452"/>
    </location>
</feature>
<keyword evidence="2" id="KW-0472">Membrane</keyword>
<protein>
    <submittedName>
        <fullName evidence="3">Uncharacterized protein</fullName>
    </submittedName>
</protein>
<dbReference type="Gene3D" id="3.40.50.1820">
    <property type="entry name" value="alpha/beta hydrolase"/>
    <property type="match status" value="1"/>
</dbReference>
<dbReference type="GO" id="GO:0005681">
    <property type="term" value="C:spliceosomal complex"/>
    <property type="evidence" value="ECO:0007669"/>
    <property type="project" value="TreeGrafter"/>
</dbReference>
<name>A0A183P682_9TREM</name>
<dbReference type="GO" id="GO:0003729">
    <property type="term" value="F:mRNA binding"/>
    <property type="evidence" value="ECO:0007669"/>
    <property type="project" value="TreeGrafter"/>
</dbReference>
<feature type="compositionally biased region" description="Low complexity" evidence="1">
    <location>
        <begin position="242"/>
        <end position="257"/>
    </location>
</feature>
<evidence type="ECO:0000313" key="3">
    <source>
        <dbReference type="EMBL" id="VDP51892.1"/>
    </source>
</evidence>
<keyword evidence="4" id="KW-1185">Reference proteome</keyword>
<feature type="transmembrane region" description="Helical" evidence="2">
    <location>
        <begin position="406"/>
        <end position="425"/>
    </location>
</feature>
<dbReference type="InterPro" id="IPR000073">
    <property type="entry name" value="AB_hydrolase_1"/>
</dbReference>
<organism evidence="3 4">
    <name type="scientific">Schistosoma mattheei</name>
    <dbReference type="NCBI Taxonomy" id="31246"/>
    <lineage>
        <taxon>Eukaryota</taxon>
        <taxon>Metazoa</taxon>
        <taxon>Spiralia</taxon>
        <taxon>Lophotrochozoa</taxon>
        <taxon>Platyhelminthes</taxon>
        <taxon>Trematoda</taxon>
        <taxon>Digenea</taxon>
        <taxon>Strigeidida</taxon>
        <taxon>Schistosomatoidea</taxon>
        <taxon>Schistosomatidae</taxon>
        <taxon>Schistosoma</taxon>
    </lineage>
</organism>
<dbReference type="EMBL" id="UZAL01030060">
    <property type="protein sequence ID" value="VDP51892.1"/>
    <property type="molecule type" value="Genomic_DNA"/>
</dbReference>